<dbReference type="EC" id="3.1.4.-" evidence="2"/>
<dbReference type="InterPro" id="IPR000979">
    <property type="entry name" value="Phosphodiesterase_MJ0936/Vps29"/>
</dbReference>
<protein>
    <recommendedName>
        <fullName evidence="2">Phosphoesterase</fullName>
        <ecNumber evidence="2">3.1.4.-</ecNumber>
    </recommendedName>
</protein>
<reference evidence="4 5" key="1">
    <citation type="submission" date="2021-08" db="EMBL/GenBank/DDBJ databases">
        <title>FDA dAtabase for Regulatory Grade micrObial Sequences (FDA-ARGOS): Supporting development and validation of Infectious Disease Dx tests.</title>
        <authorList>
            <person name="Sproer C."/>
            <person name="Gronow S."/>
            <person name="Severitt S."/>
            <person name="Schroder I."/>
            <person name="Tallon L."/>
            <person name="Sadzewicz L."/>
            <person name="Zhao X."/>
            <person name="Boylan J."/>
            <person name="Ott S."/>
            <person name="Bowen H."/>
            <person name="Vavikolanu K."/>
            <person name="Hazen T."/>
            <person name="Aluvathingal J."/>
            <person name="Nadendla S."/>
            <person name="Lowell S."/>
            <person name="Myers T."/>
            <person name="Yan Y."/>
            <person name="Sichtig H."/>
        </authorList>
    </citation>
    <scope>NUCLEOTIDE SEQUENCE [LARGE SCALE GENOMIC DNA]</scope>
    <source>
        <strain evidence="4 5">FDAARGOS_1460</strain>
    </source>
</reference>
<comment type="cofactor">
    <cofactor evidence="2">
        <name>a divalent metal cation</name>
        <dbReference type="ChEBI" id="CHEBI:60240"/>
    </cofactor>
</comment>
<name>A0ABS7T0Q0_9FIRM</name>
<comment type="similarity">
    <text evidence="1 2">Belongs to the metallophosphoesterase superfamily. YfcE family.</text>
</comment>
<gene>
    <name evidence="4" type="ORF">K8P03_08760</name>
</gene>
<proteinExistence type="inferred from homology"/>
<keyword evidence="2" id="KW-0479">Metal-binding</keyword>
<comment type="caution">
    <text evidence="4">The sequence shown here is derived from an EMBL/GenBank/DDBJ whole genome shotgun (WGS) entry which is preliminary data.</text>
</comment>
<dbReference type="InterPro" id="IPR029052">
    <property type="entry name" value="Metallo-depent_PP-like"/>
</dbReference>
<feature type="domain" description="Calcineurin-like phosphoesterase" evidence="3">
    <location>
        <begin position="1"/>
        <end position="146"/>
    </location>
</feature>
<dbReference type="RefSeq" id="WP_223420315.1">
    <property type="nucleotide sequence ID" value="NZ_JAIPME010000002.1"/>
</dbReference>
<dbReference type="EMBL" id="JAIPME010000002">
    <property type="protein sequence ID" value="MBZ2387371.1"/>
    <property type="molecule type" value="Genomic_DNA"/>
</dbReference>
<evidence type="ECO:0000256" key="2">
    <source>
        <dbReference type="RuleBase" id="RU362039"/>
    </source>
</evidence>
<dbReference type="SUPFAM" id="SSF56300">
    <property type="entry name" value="Metallo-dependent phosphatases"/>
    <property type="match status" value="1"/>
</dbReference>
<evidence type="ECO:0000259" key="3">
    <source>
        <dbReference type="Pfam" id="PF12850"/>
    </source>
</evidence>
<evidence type="ECO:0000256" key="1">
    <source>
        <dbReference type="ARBA" id="ARBA00008950"/>
    </source>
</evidence>
<evidence type="ECO:0000313" key="5">
    <source>
        <dbReference type="Proteomes" id="UP000734271"/>
    </source>
</evidence>
<evidence type="ECO:0000313" key="4">
    <source>
        <dbReference type="EMBL" id="MBZ2387371.1"/>
    </source>
</evidence>
<dbReference type="Gene3D" id="3.60.21.10">
    <property type="match status" value="1"/>
</dbReference>
<organism evidence="4 5">
    <name type="scientific">Anaerococcus murdochii</name>
    <dbReference type="NCBI Taxonomy" id="411577"/>
    <lineage>
        <taxon>Bacteria</taxon>
        <taxon>Bacillati</taxon>
        <taxon>Bacillota</taxon>
        <taxon>Tissierellia</taxon>
        <taxon>Tissierellales</taxon>
        <taxon>Peptoniphilaceae</taxon>
        <taxon>Anaerococcus</taxon>
    </lineage>
</organism>
<keyword evidence="5" id="KW-1185">Reference proteome</keyword>
<dbReference type="Pfam" id="PF12850">
    <property type="entry name" value="Metallophos_2"/>
    <property type="match status" value="1"/>
</dbReference>
<sequence length="156" mass="17584">MKILITSDTHGYYGRISDLILNHGDFDLMIHAGDGVEDCKNINYETGIDYYVVKGNNDFFSNEPYNKIIEIAGYKIFLTHGHKEHVDFSMDDLIEKSKSFGCDIAIFGHIHRYVNINKSGILILNPGSPFLPRDGAPSAMIMTIDDDLKIDKVLLD</sequence>
<dbReference type="InterPro" id="IPR024654">
    <property type="entry name" value="Calcineurin-like_PHP_lpxH"/>
</dbReference>
<accession>A0ABS7T0Q0</accession>
<dbReference type="PANTHER" id="PTHR11124">
    <property type="entry name" value="VACUOLAR SORTING PROTEIN VPS29"/>
    <property type="match status" value="1"/>
</dbReference>
<dbReference type="Proteomes" id="UP000734271">
    <property type="component" value="Unassembled WGS sequence"/>
</dbReference>
<dbReference type="NCBIfam" id="TIGR00040">
    <property type="entry name" value="yfcE"/>
    <property type="match status" value="1"/>
</dbReference>